<dbReference type="EMBL" id="MU003705">
    <property type="protein sequence ID" value="KAF2807097.1"/>
    <property type="molecule type" value="Genomic_DNA"/>
</dbReference>
<reference evidence="3" key="3">
    <citation type="submission" date="2025-04" db="UniProtKB">
        <authorList>
            <consortium name="RefSeq"/>
        </authorList>
    </citation>
    <scope>IDENTIFICATION</scope>
    <source>
        <strain evidence="3">CBS 304.34</strain>
    </source>
</reference>
<accession>A0A6A6YGR9</accession>
<reference evidence="3" key="2">
    <citation type="submission" date="2020-04" db="EMBL/GenBank/DDBJ databases">
        <authorList>
            <consortium name="NCBI Genome Project"/>
        </authorList>
    </citation>
    <scope>NUCLEOTIDE SEQUENCE</scope>
    <source>
        <strain evidence="3">CBS 304.34</strain>
    </source>
</reference>
<dbReference type="OrthoDB" id="3045089at2759"/>
<sequence>MDVIDFLEGLKLTLEHLKSYVDGNTTDSRASSISDQIEKIKTPFKAFQETVEKYEKSLGEASTRGRFERVSTTIKWALKEISGDVEKLKVAIMQPIQIINTLLSLQLL</sequence>
<gene>
    <name evidence="1 3" type="ORF">BDZ99DRAFT_465029</name>
</gene>
<proteinExistence type="predicted"/>
<protein>
    <recommendedName>
        <fullName evidence="4">NACHT-NTPase and P-loop NTPases N-terminal domain-containing protein</fullName>
    </recommendedName>
</protein>
<organism evidence="1">
    <name type="scientific">Mytilinidion resinicola</name>
    <dbReference type="NCBI Taxonomy" id="574789"/>
    <lineage>
        <taxon>Eukaryota</taxon>
        <taxon>Fungi</taxon>
        <taxon>Dikarya</taxon>
        <taxon>Ascomycota</taxon>
        <taxon>Pezizomycotina</taxon>
        <taxon>Dothideomycetes</taxon>
        <taxon>Pleosporomycetidae</taxon>
        <taxon>Mytilinidiales</taxon>
        <taxon>Mytilinidiaceae</taxon>
        <taxon>Mytilinidion</taxon>
    </lineage>
</organism>
<dbReference type="Proteomes" id="UP000504636">
    <property type="component" value="Unplaced"/>
</dbReference>
<name>A0A6A6YGR9_9PEZI</name>
<evidence type="ECO:0000313" key="2">
    <source>
        <dbReference type="Proteomes" id="UP000504636"/>
    </source>
</evidence>
<dbReference type="AlphaFoldDB" id="A0A6A6YGR9"/>
<dbReference type="RefSeq" id="XP_033574061.1">
    <property type="nucleotide sequence ID" value="XM_033720452.1"/>
</dbReference>
<dbReference type="PANTHER" id="PTHR38886">
    <property type="entry name" value="SESA DOMAIN-CONTAINING PROTEIN"/>
    <property type="match status" value="1"/>
</dbReference>
<evidence type="ECO:0000313" key="1">
    <source>
        <dbReference type="EMBL" id="KAF2807097.1"/>
    </source>
</evidence>
<dbReference type="PANTHER" id="PTHR38886:SF1">
    <property type="entry name" value="NACHT-NTPASE AND P-LOOP NTPASES N-TERMINAL DOMAIN-CONTAINING PROTEIN"/>
    <property type="match status" value="1"/>
</dbReference>
<reference evidence="1 3" key="1">
    <citation type="journal article" date="2020" name="Stud. Mycol.">
        <title>101 Dothideomycetes genomes: a test case for predicting lifestyles and emergence of pathogens.</title>
        <authorList>
            <person name="Haridas S."/>
            <person name="Albert R."/>
            <person name="Binder M."/>
            <person name="Bloem J."/>
            <person name="Labutti K."/>
            <person name="Salamov A."/>
            <person name="Andreopoulos B."/>
            <person name="Baker S."/>
            <person name="Barry K."/>
            <person name="Bills G."/>
            <person name="Bluhm B."/>
            <person name="Cannon C."/>
            <person name="Castanera R."/>
            <person name="Culley D."/>
            <person name="Daum C."/>
            <person name="Ezra D."/>
            <person name="Gonzalez J."/>
            <person name="Henrissat B."/>
            <person name="Kuo A."/>
            <person name="Liang C."/>
            <person name="Lipzen A."/>
            <person name="Lutzoni F."/>
            <person name="Magnuson J."/>
            <person name="Mondo S."/>
            <person name="Nolan M."/>
            <person name="Ohm R."/>
            <person name="Pangilinan J."/>
            <person name="Park H.-J."/>
            <person name="Ramirez L."/>
            <person name="Alfaro M."/>
            <person name="Sun H."/>
            <person name="Tritt A."/>
            <person name="Yoshinaga Y."/>
            <person name="Zwiers L.-H."/>
            <person name="Turgeon B."/>
            <person name="Goodwin S."/>
            <person name="Spatafora J."/>
            <person name="Crous P."/>
            <person name="Grigoriev I."/>
        </authorList>
    </citation>
    <scope>NUCLEOTIDE SEQUENCE</scope>
    <source>
        <strain evidence="1 3">CBS 304.34</strain>
    </source>
</reference>
<evidence type="ECO:0008006" key="4">
    <source>
        <dbReference type="Google" id="ProtNLM"/>
    </source>
</evidence>
<dbReference type="GeneID" id="54461345"/>
<keyword evidence="2" id="KW-1185">Reference proteome</keyword>
<evidence type="ECO:0000313" key="3">
    <source>
        <dbReference type="RefSeq" id="XP_033574061.1"/>
    </source>
</evidence>